<dbReference type="RefSeq" id="WP_211850768.1">
    <property type="nucleotide sequence ID" value="NZ_JAAGBB010000002.1"/>
</dbReference>
<dbReference type="EMBL" id="JAAGBB010000002">
    <property type="protein sequence ID" value="MBR0663175.1"/>
    <property type="molecule type" value="Genomic_DNA"/>
</dbReference>
<gene>
    <name evidence="1" type="ORF">GXW71_02285</name>
</gene>
<protein>
    <recommendedName>
        <fullName evidence="3">Lipoprotein</fullName>
    </recommendedName>
</protein>
<keyword evidence="2" id="KW-1185">Reference proteome</keyword>
<name>A0ABS5ESA7_9PROT</name>
<evidence type="ECO:0008006" key="3">
    <source>
        <dbReference type="Google" id="ProtNLM"/>
    </source>
</evidence>
<dbReference type="Proteomes" id="UP001196870">
    <property type="component" value="Unassembled WGS sequence"/>
</dbReference>
<accession>A0ABS5ESA7</accession>
<evidence type="ECO:0000313" key="1">
    <source>
        <dbReference type="EMBL" id="MBR0663175.1"/>
    </source>
</evidence>
<evidence type="ECO:0000313" key="2">
    <source>
        <dbReference type="Proteomes" id="UP001196870"/>
    </source>
</evidence>
<dbReference type="PROSITE" id="PS51257">
    <property type="entry name" value="PROKAR_LIPOPROTEIN"/>
    <property type="match status" value="1"/>
</dbReference>
<sequence length="59" mass="5722">MIGFRIGRVLLCGALGGAFMAGVVTAGGALAAACLAKKVADARCAARSASKQDAELSPG</sequence>
<comment type="caution">
    <text evidence="1">The sequence shown here is derived from an EMBL/GenBank/DDBJ whole genome shotgun (WGS) entry which is preliminary data.</text>
</comment>
<proteinExistence type="predicted"/>
<organism evidence="1 2">
    <name type="scientific">Plastoroseomonas hellenica</name>
    <dbReference type="NCBI Taxonomy" id="2687306"/>
    <lineage>
        <taxon>Bacteria</taxon>
        <taxon>Pseudomonadati</taxon>
        <taxon>Pseudomonadota</taxon>
        <taxon>Alphaproteobacteria</taxon>
        <taxon>Acetobacterales</taxon>
        <taxon>Acetobacteraceae</taxon>
        <taxon>Plastoroseomonas</taxon>
    </lineage>
</organism>
<reference evidence="2" key="1">
    <citation type="journal article" date="2021" name="Syst. Appl. Microbiol.">
        <title>Roseomonas hellenica sp. nov., isolated from roots of wild-growing Alkanna tinctoria.</title>
        <authorList>
            <person name="Rat A."/>
            <person name="Naranjo H.D."/>
            <person name="Lebbe L."/>
            <person name="Cnockaert M."/>
            <person name="Krigas N."/>
            <person name="Grigoriadou K."/>
            <person name="Maloupa E."/>
            <person name="Willems A."/>
        </authorList>
    </citation>
    <scope>NUCLEOTIDE SEQUENCE [LARGE SCALE GENOMIC DNA]</scope>
    <source>
        <strain evidence="2">LMG 31523</strain>
    </source>
</reference>